<evidence type="ECO:0000259" key="3">
    <source>
        <dbReference type="Pfam" id="PF01103"/>
    </source>
</evidence>
<protein>
    <recommendedName>
        <fullName evidence="3">Bacterial surface antigen (D15) domain-containing protein</fullName>
    </recommendedName>
</protein>
<proteinExistence type="predicted"/>
<evidence type="ECO:0000313" key="5">
    <source>
        <dbReference type="Proteomes" id="UP000254326"/>
    </source>
</evidence>
<evidence type="ECO:0000313" key="4">
    <source>
        <dbReference type="EMBL" id="RDL45286.1"/>
    </source>
</evidence>
<comment type="subcellular location">
    <subcellularLocation>
        <location evidence="1">Membrane</location>
    </subcellularLocation>
</comment>
<dbReference type="GO" id="GO:0019867">
    <property type="term" value="C:outer membrane"/>
    <property type="evidence" value="ECO:0007669"/>
    <property type="project" value="InterPro"/>
</dbReference>
<dbReference type="Gene3D" id="2.40.160.50">
    <property type="entry name" value="membrane protein fhac: a member of the omp85/tpsb transporter family"/>
    <property type="match status" value="1"/>
</dbReference>
<organism evidence="4 5">
    <name type="scientific">Marinomonas piezotolerans</name>
    <dbReference type="NCBI Taxonomy" id="2213058"/>
    <lineage>
        <taxon>Bacteria</taxon>
        <taxon>Pseudomonadati</taxon>
        <taxon>Pseudomonadota</taxon>
        <taxon>Gammaproteobacteria</taxon>
        <taxon>Oceanospirillales</taxon>
        <taxon>Oceanospirillaceae</taxon>
        <taxon>Marinomonas</taxon>
    </lineage>
</organism>
<dbReference type="InterPro" id="IPR000184">
    <property type="entry name" value="Bac_surfAg_D15"/>
</dbReference>
<dbReference type="Proteomes" id="UP000254326">
    <property type="component" value="Unassembled WGS sequence"/>
</dbReference>
<keyword evidence="2" id="KW-0472">Membrane</keyword>
<keyword evidence="5" id="KW-1185">Reference proteome</keyword>
<comment type="caution">
    <text evidence="4">The sequence shown here is derived from an EMBL/GenBank/DDBJ whole genome shotgun (WGS) entry which is preliminary data.</text>
</comment>
<accession>A0A370UBW2</accession>
<evidence type="ECO:0000256" key="2">
    <source>
        <dbReference type="ARBA" id="ARBA00023136"/>
    </source>
</evidence>
<reference evidence="4 5" key="1">
    <citation type="submission" date="2018-06" db="EMBL/GenBank/DDBJ databases">
        <title>Marinomonas sp. YLB-05 draft genome sequence.</title>
        <authorList>
            <person name="Yu L."/>
            <person name="Tang X."/>
        </authorList>
    </citation>
    <scope>NUCLEOTIDE SEQUENCE [LARGE SCALE GENOMIC DNA]</scope>
    <source>
        <strain evidence="4 5">YLB-05</strain>
    </source>
</reference>
<feature type="domain" description="Bacterial surface antigen (D15)" evidence="3">
    <location>
        <begin position="52"/>
        <end position="325"/>
    </location>
</feature>
<dbReference type="Pfam" id="PF01103">
    <property type="entry name" value="Omp85"/>
    <property type="match status" value="1"/>
</dbReference>
<gene>
    <name evidence="4" type="ORF">DN730_06655</name>
</gene>
<dbReference type="AlphaFoldDB" id="A0A370UBW2"/>
<dbReference type="EMBL" id="QKRA01000002">
    <property type="protein sequence ID" value="RDL45286.1"/>
    <property type="molecule type" value="Genomic_DNA"/>
</dbReference>
<evidence type="ECO:0000256" key="1">
    <source>
        <dbReference type="ARBA" id="ARBA00004370"/>
    </source>
</evidence>
<sequence length="334" mass="37857">MVFRTVFVAAVVMGVTESAVAKDSNQLTFSPIFAYDPVYQSILGIALFSYPDQDETKLGGNVFRQGSVMGTWDGYVRLSAMENRTYLDRRQRELSVSLNNFFDYEFPEGSSQYNRYDRWQTRINSEWSLPISDSTAWSWLYGVSLEAERHDRDGNTTKGYPSVGVERDRRDRSMNTRIGDVLSSRISVLPDALHSQSIDEAGWRWQADYRHYQPILAHSVLASRLEVEASDGDVFVSSLGGSNQLRGFVEERYEGKMKVAGQLELRFPIWKWIAGATFIETGQIKTHSEWRTLSNGGVGLRFGLPPDGAVLLRFDYGIADNGDNEVFVNFNQAF</sequence>
<name>A0A370UBW2_9GAMM</name>